<keyword evidence="4" id="KW-1185">Reference proteome</keyword>
<feature type="compositionally biased region" description="Low complexity" evidence="2">
    <location>
        <begin position="305"/>
        <end position="315"/>
    </location>
</feature>
<dbReference type="PANTHER" id="PTHR24121">
    <property type="entry name" value="NO MECHANORECEPTOR POTENTIAL C, ISOFORM D-RELATED"/>
    <property type="match status" value="1"/>
</dbReference>
<protein>
    <submittedName>
        <fullName evidence="3">Uncharacterized protein</fullName>
    </submittedName>
</protein>
<dbReference type="AlphaFoldDB" id="A0ABD1MM44"/>
<dbReference type="EMBL" id="JBGMDY010000004">
    <property type="protein sequence ID" value="KAL2336602.1"/>
    <property type="molecule type" value="Genomic_DNA"/>
</dbReference>
<evidence type="ECO:0000256" key="2">
    <source>
        <dbReference type="SAM" id="MobiDB-lite"/>
    </source>
</evidence>
<dbReference type="Proteomes" id="UP001603857">
    <property type="component" value="Unassembled WGS sequence"/>
</dbReference>
<name>A0ABD1MM44_9FABA</name>
<dbReference type="SMART" id="SM00248">
    <property type="entry name" value="ANK"/>
    <property type="match status" value="3"/>
</dbReference>
<dbReference type="GO" id="GO:0005886">
    <property type="term" value="C:plasma membrane"/>
    <property type="evidence" value="ECO:0007669"/>
    <property type="project" value="UniProtKB-SubCell"/>
</dbReference>
<evidence type="ECO:0000256" key="1">
    <source>
        <dbReference type="ARBA" id="ARBA00004413"/>
    </source>
</evidence>
<gene>
    <name evidence="3" type="ORF">Fmac_011048</name>
</gene>
<sequence>MEIYGYIRENPVFESLKQRISKDKRTILHYAASMDNNDFNLSNNDSTTKWRVQEGHSRENESFLEESEGFLEGKVGIIGGRSPNSCLVMLQLILLGESKLQINNLDNEICDGVIRWGINTGTMITTVEKTMDDRKYFEFDDEMVKAQKAAATNKWELFAEIIDKRERLIDPFDLFGNTAIHAVARAGKTEIFRKLLNNMLSETERLDALRWKNLEGNTVLHEAVMLDDPKMVDVILGIDKKIMEGVMLDTDKIMADDKRPLLELQNNACESPAYRAANLHHASPTSHPHTTPNLREPPPPPPPASASHPTSTRSPTSHRHLHASPRESPPTSSARPLQPPPPPREPSRPKSIATQPHHRQPHTVAPTKQKEKRSQPSRMRR</sequence>
<evidence type="ECO:0000313" key="3">
    <source>
        <dbReference type="EMBL" id="KAL2336602.1"/>
    </source>
</evidence>
<feature type="region of interest" description="Disordered" evidence="2">
    <location>
        <begin position="280"/>
        <end position="381"/>
    </location>
</feature>
<dbReference type="PANTHER" id="PTHR24121:SF20">
    <property type="entry name" value="TONSOKU-LIKE PROTEIN"/>
    <property type="match status" value="1"/>
</dbReference>
<dbReference type="Pfam" id="PF12796">
    <property type="entry name" value="Ank_2"/>
    <property type="match status" value="1"/>
</dbReference>
<comment type="caution">
    <text evidence="3">The sequence shown here is derived from an EMBL/GenBank/DDBJ whole genome shotgun (WGS) entry which is preliminary data.</text>
</comment>
<proteinExistence type="predicted"/>
<dbReference type="InterPro" id="IPR002110">
    <property type="entry name" value="Ankyrin_rpt"/>
</dbReference>
<dbReference type="InterPro" id="IPR036770">
    <property type="entry name" value="Ankyrin_rpt-contain_sf"/>
</dbReference>
<accession>A0ABD1MM44</accession>
<organism evidence="3 4">
    <name type="scientific">Flemingia macrophylla</name>
    <dbReference type="NCBI Taxonomy" id="520843"/>
    <lineage>
        <taxon>Eukaryota</taxon>
        <taxon>Viridiplantae</taxon>
        <taxon>Streptophyta</taxon>
        <taxon>Embryophyta</taxon>
        <taxon>Tracheophyta</taxon>
        <taxon>Spermatophyta</taxon>
        <taxon>Magnoliopsida</taxon>
        <taxon>eudicotyledons</taxon>
        <taxon>Gunneridae</taxon>
        <taxon>Pentapetalae</taxon>
        <taxon>rosids</taxon>
        <taxon>fabids</taxon>
        <taxon>Fabales</taxon>
        <taxon>Fabaceae</taxon>
        <taxon>Papilionoideae</taxon>
        <taxon>50 kb inversion clade</taxon>
        <taxon>NPAAA clade</taxon>
        <taxon>indigoferoid/millettioid clade</taxon>
        <taxon>Phaseoleae</taxon>
        <taxon>Flemingia</taxon>
    </lineage>
</organism>
<comment type="subcellular location">
    <subcellularLocation>
        <location evidence="1">Cell membrane</location>
        <topology evidence="1">Peripheral membrane protein</topology>
        <orientation evidence="1">Cytoplasmic side</orientation>
    </subcellularLocation>
</comment>
<reference evidence="3 4" key="1">
    <citation type="submission" date="2024-08" db="EMBL/GenBank/DDBJ databases">
        <title>Insights into the chromosomal genome structure of Flemingia macrophylla.</title>
        <authorList>
            <person name="Ding Y."/>
            <person name="Zhao Y."/>
            <person name="Bi W."/>
            <person name="Wu M."/>
            <person name="Zhao G."/>
            <person name="Gong Y."/>
            <person name="Li W."/>
            <person name="Zhang P."/>
        </authorList>
    </citation>
    <scope>NUCLEOTIDE SEQUENCE [LARGE SCALE GENOMIC DNA]</scope>
    <source>
        <strain evidence="3">DYQJB</strain>
        <tissue evidence="3">Leaf</tissue>
    </source>
</reference>
<dbReference type="Gene3D" id="1.25.40.20">
    <property type="entry name" value="Ankyrin repeat-containing domain"/>
    <property type="match status" value="1"/>
</dbReference>
<feature type="compositionally biased region" description="Low complexity" evidence="2">
    <location>
        <begin position="280"/>
        <end position="294"/>
    </location>
</feature>
<feature type="compositionally biased region" description="Pro residues" evidence="2">
    <location>
        <begin position="295"/>
        <end position="304"/>
    </location>
</feature>
<evidence type="ECO:0000313" key="4">
    <source>
        <dbReference type="Proteomes" id="UP001603857"/>
    </source>
</evidence>
<dbReference type="SUPFAM" id="SSF48403">
    <property type="entry name" value="Ankyrin repeat"/>
    <property type="match status" value="1"/>
</dbReference>